<comment type="caution">
    <text evidence="2">The sequence shown here is derived from an EMBL/GenBank/DDBJ whole genome shotgun (WGS) entry which is preliminary data.</text>
</comment>
<sequence length="360" mass="38090">MRNIRRLRRAFVATATGALLLSGLGAAASASAAEISGGKLTSGKETTAKIEKGGDTVSYTFVAEKGDHVTFSTKTSEWKGGQDNVGMFLYVPYTANGKTTYVLADFWSVKNGKTALYDFTPTMNGTLKLTVMAIDPKTTGTTTFTYAGDVDKGTLKENTATASETTVPGQNIVHYFKAVAKDKAHISLDITDANLGTNGKAVGYLYTPDGTLADTVAINNAPTFYDFTPTLDGYWKFVVDPTGSAVGKISLTLATDLKMGQLATNKAVTAKIANKGSRANFGVYGEKGEELPIKVSATNWGTGGSAFLFMFSATDKLEGWCWLQNAAKTCSFYPSATGAYKLVLDPELGATGSATIQRTT</sequence>
<dbReference type="Proteomes" id="UP001138997">
    <property type="component" value="Unassembled WGS sequence"/>
</dbReference>
<protein>
    <submittedName>
        <fullName evidence="2">Uncharacterized protein</fullName>
    </submittedName>
</protein>
<evidence type="ECO:0000313" key="3">
    <source>
        <dbReference type="Proteomes" id="UP001138997"/>
    </source>
</evidence>
<name>A0A9X1NA13_9ACTN</name>
<evidence type="ECO:0000313" key="2">
    <source>
        <dbReference type="EMBL" id="MCD5309471.1"/>
    </source>
</evidence>
<feature type="chain" id="PRO_5040863249" evidence="1">
    <location>
        <begin position="33"/>
        <end position="360"/>
    </location>
</feature>
<organism evidence="2 3">
    <name type="scientific">Kineosporia babensis</name>
    <dbReference type="NCBI Taxonomy" id="499548"/>
    <lineage>
        <taxon>Bacteria</taxon>
        <taxon>Bacillati</taxon>
        <taxon>Actinomycetota</taxon>
        <taxon>Actinomycetes</taxon>
        <taxon>Kineosporiales</taxon>
        <taxon>Kineosporiaceae</taxon>
        <taxon>Kineosporia</taxon>
    </lineage>
</organism>
<dbReference type="EMBL" id="JAJOMB010000001">
    <property type="protein sequence ID" value="MCD5309471.1"/>
    <property type="molecule type" value="Genomic_DNA"/>
</dbReference>
<accession>A0A9X1NA13</accession>
<reference evidence="2" key="1">
    <citation type="submission" date="2021-11" db="EMBL/GenBank/DDBJ databases">
        <title>Streptomyces corallinus and Kineosporia corallina sp. nov., two new coral-derived marine actinobacteria.</title>
        <authorList>
            <person name="Buangrab K."/>
            <person name="Sutthacheep M."/>
            <person name="Yeemin T."/>
            <person name="Harunari E."/>
            <person name="Igarashi Y."/>
            <person name="Sripreechasak P."/>
            <person name="Kanchanasin P."/>
            <person name="Tanasupawat S."/>
            <person name="Phongsopitanun W."/>
        </authorList>
    </citation>
    <scope>NUCLEOTIDE SEQUENCE</scope>
    <source>
        <strain evidence="2">JCM 31032</strain>
    </source>
</reference>
<dbReference type="RefSeq" id="WP_231438396.1">
    <property type="nucleotide sequence ID" value="NZ_JAJOMB010000001.1"/>
</dbReference>
<dbReference type="Gene3D" id="2.60.120.380">
    <property type="match status" value="1"/>
</dbReference>
<dbReference type="PROSITE" id="PS51318">
    <property type="entry name" value="TAT"/>
    <property type="match status" value="1"/>
</dbReference>
<evidence type="ECO:0000256" key="1">
    <source>
        <dbReference type="SAM" id="SignalP"/>
    </source>
</evidence>
<dbReference type="AlphaFoldDB" id="A0A9X1NA13"/>
<proteinExistence type="predicted"/>
<keyword evidence="1" id="KW-0732">Signal</keyword>
<dbReference type="InterPro" id="IPR006311">
    <property type="entry name" value="TAT_signal"/>
</dbReference>
<keyword evidence="3" id="KW-1185">Reference proteome</keyword>
<feature type="signal peptide" evidence="1">
    <location>
        <begin position="1"/>
        <end position="32"/>
    </location>
</feature>
<gene>
    <name evidence="2" type="ORF">LR394_01060</name>
</gene>